<dbReference type="PROSITE" id="PS50189">
    <property type="entry name" value="NTR"/>
    <property type="match status" value="1"/>
</dbReference>
<dbReference type="OrthoDB" id="6041373at2759"/>
<dbReference type="GO" id="GO:0051045">
    <property type="term" value="P:negative regulation of membrane protein ectodomain proteolysis"/>
    <property type="evidence" value="ECO:0007669"/>
    <property type="project" value="TreeGrafter"/>
</dbReference>
<keyword evidence="11" id="KW-1185">Reference proteome</keyword>
<evidence type="ECO:0000313" key="10">
    <source>
        <dbReference type="EMBL" id="PIK53953.1"/>
    </source>
</evidence>
<dbReference type="GO" id="GO:0002020">
    <property type="term" value="F:protease binding"/>
    <property type="evidence" value="ECO:0007669"/>
    <property type="project" value="TreeGrafter"/>
</dbReference>
<keyword evidence="7" id="KW-0481">Metalloenzyme inhibitor</keyword>
<reference evidence="10 11" key="1">
    <citation type="journal article" date="2017" name="PLoS Biol.">
        <title>The sea cucumber genome provides insights into morphological evolution and visceral regeneration.</title>
        <authorList>
            <person name="Zhang X."/>
            <person name="Sun L."/>
            <person name="Yuan J."/>
            <person name="Sun Y."/>
            <person name="Gao Y."/>
            <person name="Zhang L."/>
            <person name="Li S."/>
            <person name="Dai H."/>
            <person name="Hamel J.F."/>
            <person name="Liu C."/>
            <person name="Yu Y."/>
            <person name="Liu S."/>
            <person name="Lin W."/>
            <person name="Guo K."/>
            <person name="Jin S."/>
            <person name="Xu P."/>
            <person name="Storey K.B."/>
            <person name="Huan P."/>
            <person name="Zhang T."/>
            <person name="Zhou Y."/>
            <person name="Zhang J."/>
            <person name="Lin C."/>
            <person name="Li X."/>
            <person name="Xing L."/>
            <person name="Huo D."/>
            <person name="Sun M."/>
            <person name="Wang L."/>
            <person name="Mercier A."/>
            <person name="Li F."/>
            <person name="Yang H."/>
            <person name="Xiang J."/>
        </authorList>
    </citation>
    <scope>NUCLEOTIDE SEQUENCE [LARGE SCALE GENOMIC DNA]</scope>
    <source>
        <strain evidence="10">Shaxun</strain>
        <tissue evidence="10">Muscle</tissue>
    </source>
</reference>
<accession>A0A2G8L109</accession>
<dbReference type="GO" id="GO:0031012">
    <property type="term" value="C:extracellular matrix"/>
    <property type="evidence" value="ECO:0007669"/>
    <property type="project" value="TreeGrafter"/>
</dbReference>
<evidence type="ECO:0000256" key="3">
    <source>
        <dbReference type="ARBA" id="ARBA00022525"/>
    </source>
</evidence>
<dbReference type="PANTHER" id="PTHR11844:SF33">
    <property type="entry name" value="TISSUE INHIBITOR OF METALLOPROTEINASE"/>
    <property type="match status" value="1"/>
</dbReference>
<dbReference type="SUPFAM" id="SSF50242">
    <property type="entry name" value="TIMP-like"/>
    <property type="match status" value="1"/>
</dbReference>
<evidence type="ECO:0000256" key="1">
    <source>
        <dbReference type="ARBA" id="ARBA00004613"/>
    </source>
</evidence>
<protein>
    <submittedName>
        <fullName evidence="10">Putative histone-lysine N-methyltransferase 2D</fullName>
    </submittedName>
</protein>
<feature type="domain" description="NTR" evidence="9">
    <location>
        <begin position="1"/>
        <end position="96"/>
    </location>
</feature>
<keyword evidence="4" id="KW-0483">Metalloprotease inhibitor</keyword>
<proteinExistence type="inferred from homology"/>
<dbReference type="InterPro" id="IPR008993">
    <property type="entry name" value="TIMP-like_OB-fold"/>
</dbReference>
<dbReference type="AlphaFoldDB" id="A0A2G8L109"/>
<keyword evidence="10" id="KW-0808">Transferase</keyword>
<feature type="disulfide bond" evidence="8">
    <location>
        <begin position="99"/>
        <end position="154"/>
    </location>
</feature>
<comment type="caution">
    <text evidence="10">The sequence shown here is derived from an EMBL/GenBank/DDBJ whole genome shotgun (WGS) entry which is preliminary data.</text>
</comment>
<comment type="subcellular location">
    <subcellularLocation>
        <location evidence="1">Secreted</location>
    </subcellularLocation>
</comment>
<evidence type="ECO:0000256" key="6">
    <source>
        <dbReference type="ARBA" id="ARBA00023157"/>
    </source>
</evidence>
<dbReference type="GO" id="GO:0005615">
    <property type="term" value="C:extracellular space"/>
    <property type="evidence" value="ECO:0007669"/>
    <property type="project" value="TreeGrafter"/>
</dbReference>
<dbReference type="InterPro" id="IPR001134">
    <property type="entry name" value="Netrin_domain"/>
</dbReference>
<gene>
    <name evidence="10" type="ORF">BSL78_09175</name>
</gene>
<sequence>MMEPRNYNVIYEIEVDRVYKDSQRLPLRKKQLVRILAPPPQRHFPMCSYSAMRRKRLYLFAIQNSDMMTACDWVEEYRSLSKSQKQGIKSAYARSCDQCQIYISPSGMLQNHHEWDNNSTCVAEMDQMMIFYPDYMRSDCYATYSHCADRKGECKWYSSKEFKKCKNKDKSERRADAETEEK</sequence>
<dbReference type="Gene3D" id="3.90.370.10">
    <property type="entry name" value="Tissue inhibitor of metalloproteinase-1. Chain B, domain 1"/>
    <property type="match status" value="1"/>
</dbReference>
<dbReference type="GO" id="GO:0008168">
    <property type="term" value="F:methyltransferase activity"/>
    <property type="evidence" value="ECO:0007669"/>
    <property type="project" value="UniProtKB-KW"/>
</dbReference>
<evidence type="ECO:0000256" key="5">
    <source>
        <dbReference type="ARBA" id="ARBA00022690"/>
    </source>
</evidence>
<keyword evidence="10" id="KW-0489">Methyltransferase</keyword>
<evidence type="ECO:0000256" key="7">
    <source>
        <dbReference type="ARBA" id="ARBA00023215"/>
    </source>
</evidence>
<dbReference type="Proteomes" id="UP000230750">
    <property type="component" value="Unassembled WGS sequence"/>
</dbReference>
<keyword evidence="5" id="KW-0646">Protease inhibitor</keyword>
<evidence type="ECO:0000256" key="8">
    <source>
        <dbReference type="PIRSR" id="PIRSR601820-3"/>
    </source>
</evidence>
<evidence type="ECO:0000313" key="11">
    <source>
        <dbReference type="Proteomes" id="UP000230750"/>
    </source>
</evidence>
<dbReference type="Gene3D" id="2.40.50.120">
    <property type="match status" value="1"/>
</dbReference>
<dbReference type="GO" id="GO:0032259">
    <property type="term" value="P:methylation"/>
    <property type="evidence" value="ECO:0007669"/>
    <property type="project" value="UniProtKB-KW"/>
</dbReference>
<organism evidence="10 11">
    <name type="scientific">Stichopus japonicus</name>
    <name type="common">Sea cucumber</name>
    <dbReference type="NCBI Taxonomy" id="307972"/>
    <lineage>
        <taxon>Eukaryota</taxon>
        <taxon>Metazoa</taxon>
        <taxon>Echinodermata</taxon>
        <taxon>Eleutherozoa</taxon>
        <taxon>Echinozoa</taxon>
        <taxon>Holothuroidea</taxon>
        <taxon>Aspidochirotacea</taxon>
        <taxon>Aspidochirotida</taxon>
        <taxon>Stichopodidae</taxon>
        <taxon>Apostichopus</taxon>
    </lineage>
</organism>
<dbReference type="GO" id="GO:0008191">
    <property type="term" value="F:metalloendopeptidase inhibitor activity"/>
    <property type="evidence" value="ECO:0007669"/>
    <property type="project" value="InterPro"/>
</dbReference>
<dbReference type="Pfam" id="PF00965">
    <property type="entry name" value="TIMP"/>
    <property type="match status" value="1"/>
</dbReference>
<dbReference type="InterPro" id="IPR001820">
    <property type="entry name" value="TIMP"/>
</dbReference>
<evidence type="ECO:0000256" key="2">
    <source>
        <dbReference type="ARBA" id="ARBA00011027"/>
    </source>
</evidence>
<name>A0A2G8L109_STIJA</name>
<dbReference type="InterPro" id="IPR027465">
    <property type="entry name" value="TIMP_C"/>
</dbReference>
<keyword evidence="3" id="KW-0964">Secreted</keyword>
<keyword evidence="6 8" id="KW-1015">Disulfide bond</keyword>
<dbReference type="PANTHER" id="PTHR11844">
    <property type="entry name" value="METALLOPROTEASE INHIBITOR"/>
    <property type="match status" value="1"/>
</dbReference>
<dbReference type="EMBL" id="MRZV01000269">
    <property type="protein sequence ID" value="PIK53953.1"/>
    <property type="molecule type" value="Genomic_DNA"/>
</dbReference>
<comment type="similarity">
    <text evidence="2">Belongs to the protease inhibitor I35 (TIMP) family.</text>
</comment>
<evidence type="ECO:0000256" key="4">
    <source>
        <dbReference type="ARBA" id="ARBA00022608"/>
    </source>
</evidence>
<evidence type="ECO:0000259" key="9">
    <source>
        <dbReference type="PROSITE" id="PS50189"/>
    </source>
</evidence>